<dbReference type="SUPFAM" id="SSF53474">
    <property type="entry name" value="alpha/beta-Hydrolases"/>
    <property type="match status" value="1"/>
</dbReference>
<dbReference type="EMBL" id="VHSH01000021">
    <property type="protein sequence ID" value="TQV69750.1"/>
    <property type="molecule type" value="Genomic_DNA"/>
</dbReference>
<dbReference type="OrthoDB" id="8680283at2"/>
<dbReference type="PANTHER" id="PTHR43039">
    <property type="entry name" value="ESTERASE-RELATED"/>
    <property type="match status" value="1"/>
</dbReference>
<keyword evidence="3" id="KW-0378">Hydrolase</keyword>
<keyword evidence="4" id="KW-1185">Reference proteome</keyword>
<reference evidence="3 4" key="1">
    <citation type="submission" date="2019-06" db="EMBL/GenBank/DDBJ databases">
        <title>Whole genome sequence for Rhodospirillaceae sp. R148.</title>
        <authorList>
            <person name="Wang G."/>
        </authorList>
    </citation>
    <scope>NUCLEOTIDE SEQUENCE [LARGE SCALE GENOMIC DNA]</scope>
    <source>
        <strain evidence="3 4">R148</strain>
    </source>
</reference>
<evidence type="ECO:0000256" key="1">
    <source>
        <dbReference type="ARBA" id="ARBA00008645"/>
    </source>
</evidence>
<dbReference type="Proteomes" id="UP000315252">
    <property type="component" value="Unassembled WGS sequence"/>
</dbReference>
<proteinExistence type="inferred from homology"/>
<sequence>MMLAHGFGCDQRMWRFVLPALSERYTLVLFDYVGSGNSDLSSFSVDKYADLNGYAQDAVDIIDAFELKDVTFVGHSVSSMIGLIASIASPGAIAELIMVCPSPCFLNDLPEYEGGFNRSDLEELLSLMDKNYIGWANYLAPLVMGANSSEALIGELSGSFCSTDPVVAKAFAKATFFSDHRSLLPQCSARTLILQSASDSLASVHIGEYIHQHVPDSELKIIEAEGHCLHMTDPEVAARSVIDFAG</sequence>
<accession>A0A545SXR2</accession>
<organism evidence="3 4">
    <name type="scientific">Denitrobaculum tricleocarpae</name>
    <dbReference type="NCBI Taxonomy" id="2591009"/>
    <lineage>
        <taxon>Bacteria</taxon>
        <taxon>Pseudomonadati</taxon>
        <taxon>Pseudomonadota</taxon>
        <taxon>Alphaproteobacteria</taxon>
        <taxon>Rhodospirillales</taxon>
        <taxon>Rhodospirillaceae</taxon>
        <taxon>Denitrobaculum</taxon>
    </lineage>
</organism>
<name>A0A545SXR2_9PROT</name>
<comment type="similarity">
    <text evidence="1">Belongs to the AB hydrolase superfamily.</text>
</comment>
<dbReference type="InterPro" id="IPR029058">
    <property type="entry name" value="AB_hydrolase_fold"/>
</dbReference>
<evidence type="ECO:0000259" key="2">
    <source>
        <dbReference type="Pfam" id="PF00561"/>
    </source>
</evidence>
<dbReference type="GO" id="GO:0016787">
    <property type="term" value="F:hydrolase activity"/>
    <property type="evidence" value="ECO:0007669"/>
    <property type="project" value="UniProtKB-KW"/>
</dbReference>
<evidence type="ECO:0000313" key="4">
    <source>
        <dbReference type="Proteomes" id="UP000315252"/>
    </source>
</evidence>
<feature type="domain" description="AB hydrolase-1" evidence="2">
    <location>
        <begin position="2"/>
        <end position="234"/>
    </location>
</feature>
<gene>
    <name evidence="3" type="ORF">FKG95_28710</name>
</gene>
<protein>
    <submittedName>
        <fullName evidence="3">Alpha/beta hydrolase</fullName>
    </submittedName>
</protein>
<evidence type="ECO:0000313" key="3">
    <source>
        <dbReference type="EMBL" id="TQV69750.1"/>
    </source>
</evidence>
<comment type="caution">
    <text evidence="3">The sequence shown here is derived from an EMBL/GenBank/DDBJ whole genome shotgun (WGS) entry which is preliminary data.</text>
</comment>
<dbReference type="Pfam" id="PF00561">
    <property type="entry name" value="Abhydrolase_1"/>
    <property type="match status" value="1"/>
</dbReference>
<dbReference type="Gene3D" id="3.40.50.1820">
    <property type="entry name" value="alpha/beta hydrolase"/>
    <property type="match status" value="1"/>
</dbReference>
<dbReference type="InterPro" id="IPR000073">
    <property type="entry name" value="AB_hydrolase_1"/>
</dbReference>
<dbReference type="AlphaFoldDB" id="A0A545SXR2"/>